<keyword evidence="5" id="KW-0472">Membrane</keyword>
<feature type="compositionally biased region" description="Basic and acidic residues" evidence="6">
    <location>
        <begin position="261"/>
        <end position="279"/>
    </location>
</feature>
<dbReference type="eggNOG" id="ENOG502S8BV">
    <property type="taxonomic scope" value="Eukaryota"/>
</dbReference>
<dbReference type="CDD" id="cd02522">
    <property type="entry name" value="GT_2_like_a"/>
    <property type="match status" value="1"/>
</dbReference>
<dbReference type="RefSeq" id="XP_002500936.1">
    <property type="nucleotide sequence ID" value="XM_002500890.1"/>
</dbReference>
<dbReference type="PANTHER" id="PTHR43646">
    <property type="entry name" value="GLYCOSYLTRANSFERASE"/>
    <property type="match status" value="1"/>
</dbReference>
<feature type="region of interest" description="Disordered" evidence="6">
    <location>
        <begin position="259"/>
        <end position="279"/>
    </location>
</feature>
<dbReference type="Gene3D" id="3.90.550.10">
    <property type="entry name" value="Spore Coat Polysaccharide Biosynthesis Protein SpsA, Chain A"/>
    <property type="match status" value="1"/>
</dbReference>
<dbReference type="InterPro" id="IPR029044">
    <property type="entry name" value="Nucleotide-diphossugar_trans"/>
</dbReference>
<dbReference type="InParanoid" id="C1E1M7"/>
<dbReference type="STRING" id="296587.C1E1M7"/>
<evidence type="ECO:0000256" key="5">
    <source>
        <dbReference type="ARBA" id="ARBA00023136"/>
    </source>
</evidence>
<dbReference type="OrthoDB" id="191769at2759"/>
<dbReference type="KEGG" id="mis:MICPUN_79533"/>
<accession>C1E1M7</accession>
<evidence type="ECO:0000259" key="7">
    <source>
        <dbReference type="Pfam" id="PF00535"/>
    </source>
</evidence>
<reference evidence="8 9" key="1">
    <citation type="journal article" date="2009" name="Science">
        <title>Green evolution and dynamic adaptations revealed by genomes of the marine picoeukaryotes Micromonas.</title>
        <authorList>
            <person name="Worden A.Z."/>
            <person name="Lee J.H."/>
            <person name="Mock T."/>
            <person name="Rouze P."/>
            <person name="Simmons M.P."/>
            <person name="Aerts A.L."/>
            <person name="Allen A.E."/>
            <person name="Cuvelier M.L."/>
            <person name="Derelle E."/>
            <person name="Everett M.V."/>
            <person name="Foulon E."/>
            <person name="Grimwood J."/>
            <person name="Gundlach H."/>
            <person name="Henrissat B."/>
            <person name="Napoli C."/>
            <person name="McDonald S.M."/>
            <person name="Parker M.S."/>
            <person name="Rombauts S."/>
            <person name="Salamov A."/>
            <person name="Von Dassow P."/>
            <person name="Badger J.H."/>
            <person name="Coutinho P.M."/>
            <person name="Demir E."/>
            <person name="Dubchak I."/>
            <person name="Gentemann C."/>
            <person name="Eikrem W."/>
            <person name="Gready J.E."/>
            <person name="John U."/>
            <person name="Lanier W."/>
            <person name="Lindquist E.A."/>
            <person name="Lucas S."/>
            <person name="Mayer K.F."/>
            <person name="Moreau H."/>
            <person name="Not F."/>
            <person name="Otillar R."/>
            <person name="Panaud O."/>
            <person name="Pangilinan J."/>
            <person name="Paulsen I."/>
            <person name="Piegu B."/>
            <person name="Poliakov A."/>
            <person name="Robbens S."/>
            <person name="Schmutz J."/>
            <person name="Toulza E."/>
            <person name="Wyss T."/>
            <person name="Zelensky A."/>
            <person name="Zhou K."/>
            <person name="Armbrust E.V."/>
            <person name="Bhattacharya D."/>
            <person name="Goodenough U.W."/>
            <person name="Van de Peer Y."/>
            <person name="Grigoriev I.V."/>
        </authorList>
    </citation>
    <scope>NUCLEOTIDE SEQUENCE [LARGE SCALE GENOMIC DNA]</scope>
    <source>
        <strain evidence="9">RCC299 / NOUM17</strain>
    </source>
</reference>
<keyword evidence="2" id="KW-1003">Cell membrane</keyword>
<evidence type="ECO:0000256" key="1">
    <source>
        <dbReference type="ARBA" id="ARBA00004236"/>
    </source>
</evidence>
<dbReference type="Proteomes" id="UP000002009">
    <property type="component" value="Chromosome 3"/>
</dbReference>
<keyword evidence="9" id="KW-1185">Reference proteome</keyword>
<dbReference type="GO" id="GO:0016757">
    <property type="term" value="F:glycosyltransferase activity"/>
    <property type="evidence" value="ECO:0007669"/>
    <property type="project" value="UniProtKB-KW"/>
</dbReference>
<dbReference type="GeneID" id="8241702"/>
<keyword evidence="3" id="KW-0328">Glycosyltransferase</keyword>
<gene>
    <name evidence="8" type="ORF">MICPUN_79533</name>
</gene>
<dbReference type="CAZy" id="GT2">
    <property type="family name" value="Glycosyltransferase Family 2"/>
</dbReference>
<dbReference type="Pfam" id="PF00535">
    <property type="entry name" value="Glycos_transf_2"/>
    <property type="match status" value="1"/>
</dbReference>
<feature type="region of interest" description="Disordered" evidence="6">
    <location>
        <begin position="120"/>
        <end position="142"/>
    </location>
</feature>
<dbReference type="InterPro" id="IPR001173">
    <property type="entry name" value="Glyco_trans_2-like"/>
</dbReference>
<dbReference type="SUPFAM" id="SSF53448">
    <property type="entry name" value="Nucleotide-diphospho-sugar transferases"/>
    <property type="match status" value="1"/>
</dbReference>
<protein>
    <submittedName>
        <fullName evidence="8">Glycosyltransferase family 2 protein</fullName>
    </submittedName>
</protein>
<sequence length="279" mass="30152">MRLSVVVPALNEERNVARAVASAREGAGAADHFEVVVVDGGSDDATVSVAHSAGADAVLVSPERGRAAQLARGVERCSGDVIVFLHADSTLPDGYAEKLRDAMKPEHSWGAFGFRLAPEERDDDDDAADPSTAARGSKGPGGGTARRFLEWCVDKRTKWLGAPYGDQGVWVKRHALDSVGGVPQQCFMEDYELVKRLRRRHGMPCVVDAAVTTSSRRWDAMGVARVTALNQLIVFGYAMGVAPERLARWYTAGRNMGGGTKRWDTRAEANAEATKVEER</sequence>
<proteinExistence type="predicted"/>
<comment type="subcellular location">
    <subcellularLocation>
        <location evidence="1">Cell membrane</location>
    </subcellularLocation>
</comment>
<name>C1E1M7_MICCC</name>
<evidence type="ECO:0000313" key="9">
    <source>
        <dbReference type="Proteomes" id="UP000002009"/>
    </source>
</evidence>
<evidence type="ECO:0000256" key="2">
    <source>
        <dbReference type="ARBA" id="ARBA00022475"/>
    </source>
</evidence>
<evidence type="ECO:0000313" key="8">
    <source>
        <dbReference type="EMBL" id="ACO62194.1"/>
    </source>
</evidence>
<organism evidence="8 9">
    <name type="scientific">Micromonas commoda (strain RCC299 / NOUM17 / CCMP2709)</name>
    <name type="common">Picoplanktonic green alga</name>
    <dbReference type="NCBI Taxonomy" id="296587"/>
    <lineage>
        <taxon>Eukaryota</taxon>
        <taxon>Viridiplantae</taxon>
        <taxon>Chlorophyta</taxon>
        <taxon>Mamiellophyceae</taxon>
        <taxon>Mamiellales</taxon>
        <taxon>Mamiellaceae</taxon>
        <taxon>Micromonas</taxon>
    </lineage>
</organism>
<dbReference type="InterPro" id="IPR026461">
    <property type="entry name" value="Trfase_2_rSAM/seldom_assoc"/>
</dbReference>
<evidence type="ECO:0000256" key="6">
    <source>
        <dbReference type="SAM" id="MobiDB-lite"/>
    </source>
</evidence>
<evidence type="ECO:0000256" key="3">
    <source>
        <dbReference type="ARBA" id="ARBA00022676"/>
    </source>
</evidence>
<dbReference type="PANTHER" id="PTHR43646:SF2">
    <property type="entry name" value="GLYCOSYLTRANSFERASE 2-LIKE DOMAIN-CONTAINING PROTEIN"/>
    <property type="match status" value="1"/>
</dbReference>
<feature type="domain" description="Glycosyltransferase 2-like" evidence="7">
    <location>
        <begin position="4"/>
        <end position="116"/>
    </location>
</feature>
<dbReference type="GO" id="GO:0005886">
    <property type="term" value="C:plasma membrane"/>
    <property type="evidence" value="ECO:0007669"/>
    <property type="project" value="UniProtKB-SubCell"/>
</dbReference>
<dbReference type="OMA" id="QMPYGDQ"/>
<dbReference type="EMBL" id="CP001324">
    <property type="protein sequence ID" value="ACO62194.1"/>
    <property type="molecule type" value="Genomic_DNA"/>
</dbReference>
<dbReference type="AlphaFoldDB" id="C1E1M7"/>
<evidence type="ECO:0000256" key="4">
    <source>
        <dbReference type="ARBA" id="ARBA00022679"/>
    </source>
</evidence>
<keyword evidence="4 8" id="KW-0808">Transferase</keyword>